<dbReference type="PANTHER" id="PTHR21666">
    <property type="entry name" value="PEPTIDASE-RELATED"/>
    <property type="match status" value="1"/>
</dbReference>
<organism evidence="4 5">
    <name type="scientific">Natranaerobius trueperi</name>
    <dbReference type="NCBI Taxonomy" id="759412"/>
    <lineage>
        <taxon>Bacteria</taxon>
        <taxon>Bacillati</taxon>
        <taxon>Bacillota</taxon>
        <taxon>Clostridia</taxon>
        <taxon>Natranaerobiales</taxon>
        <taxon>Natranaerobiaceae</taxon>
        <taxon>Natranaerobius</taxon>
    </lineage>
</organism>
<protein>
    <recommendedName>
        <fullName evidence="3">M23ase beta-sheet core domain-containing protein</fullName>
    </recommendedName>
</protein>
<keyword evidence="5" id="KW-1185">Reference proteome</keyword>
<evidence type="ECO:0000259" key="3">
    <source>
        <dbReference type="Pfam" id="PF01551"/>
    </source>
</evidence>
<dbReference type="AlphaFoldDB" id="A0A226BWZ8"/>
<dbReference type="PANTHER" id="PTHR21666:SF286">
    <property type="entry name" value="LIPOPROTEIN NLPD"/>
    <property type="match status" value="1"/>
</dbReference>
<dbReference type="InterPro" id="IPR016047">
    <property type="entry name" value="M23ase_b-sheet_dom"/>
</dbReference>
<gene>
    <name evidence="4" type="ORF">CDO51_08275</name>
</gene>
<sequence length="313" mass="34983">MKKESKNKKNTSYTIMLIPHSEKPSFSVKLPVYLFQGLAVLVVLFVIVTVSFVGSYLSLAQEASELEDLRETNREQKEKIANFAEQTKTLEEKMERVAETEEKVRELLDIEENGESEEGELLVEKGDEALKQLTTNGRGDMSFTASNTAERTEFSIRRLASELPEKEMGLEDLKEAAIKEEEERKHTPSIIPVHGSITSSYGRRNNPITGRREFHDGIDIAAGQGTPIRAGANGQVVYKGYRGGYGNLLIIDHGYGYQTYYAHLSSFNVDNGEYVEKEDVIGYVGRTGNSTGPHLHYEVHVNGSPVNPSDYIN</sequence>
<feature type="coiled-coil region" evidence="1">
    <location>
        <begin position="59"/>
        <end position="110"/>
    </location>
</feature>
<evidence type="ECO:0000313" key="4">
    <source>
        <dbReference type="EMBL" id="OWZ83485.1"/>
    </source>
</evidence>
<keyword evidence="2" id="KW-0472">Membrane</keyword>
<evidence type="ECO:0000256" key="1">
    <source>
        <dbReference type="SAM" id="Coils"/>
    </source>
</evidence>
<reference evidence="4 5" key="1">
    <citation type="submission" date="2017-06" db="EMBL/GenBank/DDBJ databases">
        <title>Draft Genome Sequence of Natranaerobius trueperi halophilic, alkalithermophilic bacteria from soda lakes.</title>
        <authorList>
            <person name="Zhao B."/>
        </authorList>
    </citation>
    <scope>NUCLEOTIDE SEQUENCE [LARGE SCALE GENOMIC DNA]</scope>
    <source>
        <strain evidence="4 5">DSM 18760</strain>
    </source>
</reference>
<dbReference type="RefSeq" id="WP_089023811.1">
    <property type="nucleotide sequence ID" value="NZ_NIQC01000017.1"/>
</dbReference>
<dbReference type="InterPro" id="IPR011055">
    <property type="entry name" value="Dup_hybrid_motif"/>
</dbReference>
<dbReference type="CDD" id="cd12797">
    <property type="entry name" value="M23_peptidase"/>
    <property type="match status" value="1"/>
</dbReference>
<dbReference type="FunFam" id="2.70.70.10:FF:000006">
    <property type="entry name" value="M23 family peptidase"/>
    <property type="match status" value="1"/>
</dbReference>
<dbReference type="Gene3D" id="2.70.70.10">
    <property type="entry name" value="Glucose Permease (Domain IIA)"/>
    <property type="match status" value="1"/>
</dbReference>
<feature type="transmembrane region" description="Helical" evidence="2">
    <location>
        <begin position="32"/>
        <end position="57"/>
    </location>
</feature>
<keyword evidence="2" id="KW-1133">Transmembrane helix</keyword>
<evidence type="ECO:0000256" key="2">
    <source>
        <dbReference type="SAM" id="Phobius"/>
    </source>
</evidence>
<feature type="domain" description="M23ase beta-sheet core" evidence="3">
    <location>
        <begin position="214"/>
        <end position="308"/>
    </location>
</feature>
<dbReference type="Proteomes" id="UP000214588">
    <property type="component" value="Unassembled WGS sequence"/>
</dbReference>
<accession>A0A226BWZ8</accession>
<dbReference type="GO" id="GO:0004222">
    <property type="term" value="F:metalloendopeptidase activity"/>
    <property type="evidence" value="ECO:0007669"/>
    <property type="project" value="TreeGrafter"/>
</dbReference>
<name>A0A226BWZ8_9FIRM</name>
<proteinExistence type="predicted"/>
<comment type="caution">
    <text evidence="4">The sequence shown here is derived from an EMBL/GenBank/DDBJ whole genome shotgun (WGS) entry which is preliminary data.</text>
</comment>
<evidence type="ECO:0000313" key="5">
    <source>
        <dbReference type="Proteomes" id="UP000214588"/>
    </source>
</evidence>
<dbReference type="InterPro" id="IPR050570">
    <property type="entry name" value="Cell_wall_metabolism_enzyme"/>
</dbReference>
<dbReference type="OrthoDB" id="9809488at2"/>
<dbReference type="Pfam" id="PF01551">
    <property type="entry name" value="Peptidase_M23"/>
    <property type="match status" value="1"/>
</dbReference>
<keyword evidence="2" id="KW-0812">Transmembrane</keyword>
<keyword evidence="1" id="KW-0175">Coiled coil</keyword>
<dbReference type="SUPFAM" id="SSF51261">
    <property type="entry name" value="Duplicated hybrid motif"/>
    <property type="match status" value="1"/>
</dbReference>
<dbReference type="EMBL" id="NIQC01000017">
    <property type="protein sequence ID" value="OWZ83485.1"/>
    <property type="molecule type" value="Genomic_DNA"/>
</dbReference>